<dbReference type="AlphaFoldDB" id="A0A844GZC7"/>
<dbReference type="Proteomes" id="UP000437131">
    <property type="component" value="Unassembled WGS sequence"/>
</dbReference>
<gene>
    <name evidence="1" type="ORF">GGC33_10300</name>
</gene>
<accession>A0A844GZC7</accession>
<name>A0A844GZC7_9CHRO</name>
<evidence type="ECO:0000313" key="2">
    <source>
        <dbReference type="Proteomes" id="UP000437131"/>
    </source>
</evidence>
<organism evidence="1 2">
    <name type="scientific">Cyanobacterium aponinum 0216</name>
    <dbReference type="NCBI Taxonomy" id="2676140"/>
    <lineage>
        <taxon>Bacteria</taxon>
        <taxon>Bacillati</taxon>
        <taxon>Cyanobacteriota</taxon>
        <taxon>Cyanophyceae</taxon>
        <taxon>Oscillatoriophycideae</taxon>
        <taxon>Chroococcales</taxon>
        <taxon>Geminocystaceae</taxon>
        <taxon>Cyanobacterium</taxon>
    </lineage>
</organism>
<comment type="caution">
    <text evidence="1">The sequence shown here is derived from an EMBL/GenBank/DDBJ whole genome shotgun (WGS) entry which is preliminary data.</text>
</comment>
<sequence length="103" mass="12149">MESLFNIWNSSYLDNVNFEILERKNRYANFDEFLAKHPDCCEVDPGGPYDMGAPFFIDRITGYDSGKVISFEFNEEYIYPDGNIRTEKIHILDRLQNCGESYW</sequence>
<dbReference type="RefSeq" id="WP_155083954.1">
    <property type="nucleotide sequence ID" value="NZ_WMIA01000011.1"/>
</dbReference>
<evidence type="ECO:0000313" key="1">
    <source>
        <dbReference type="EMBL" id="MTF39316.1"/>
    </source>
</evidence>
<protein>
    <submittedName>
        <fullName evidence="1">Uncharacterized protein</fullName>
    </submittedName>
</protein>
<dbReference type="EMBL" id="WMIA01000011">
    <property type="protein sequence ID" value="MTF39316.1"/>
    <property type="molecule type" value="Genomic_DNA"/>
</dbReference>
<reference evidence="1 2" key="1">
    <citation type="submission" date="2019-11" db="EMBL/GenBank/DDBJ databases">
        <title>Isolation of a new High Light Tolerant Cyanobacteria.</title>
        <authorList>
            <person name="Dobson Z."/>
            <person name="Vaughn N."/>
            <person name="Vaughn M."/>
            <person name="Fromme P."/>
            <person name="Mazor Y."/>
        </authorList>
    </citation>
    <scope>NUCLEOTIDE SEQUENCE [LARGE SCALE GENOMIC DNA]</scope>
    <source>
        <strain evidence="1 2">0216</strain>
    </source>
</reference>
<proteinExistence type="predicted"/>